<dbReference type="RefSeq" id="WP_146450780.1">
    <property type="nucleotide sequence ID" value="NZ_SJPS01000003.1"/>
</dbReference>
<gene>
    <name evidence="4" type="ORF">Pla144_23700</name>
</gene>
<dbReference type="AlphaFoldDB" id="A0A5C6CRP5"/>
<dbReference type="Pfam" id="PF03629">
    <property type="entry name" value="SASA"/>
    <property type="match status" value="1"/>
</dbReference>
<dbReference type="OrthoDB" id="209830at2"/>
<evidence type="ECO:0000256" key="1">
    <source>
        <dbReference type="ARBA" id="ARBA00022801"/>
    </source>
</evidence>
<organism evidence="4 5">
    <name type="scientific">Bythopirellula polymerisocia</name>
    <dbReference type="NCBI Taxonomy" id="2528003"/>
    <lineage>
        <taxon>Bacteria</taxon>
        <taxon>Pseudomonadati</taxon>
        <taxon>Planctomycetota</taxon>
        <taxon>Planctomycetia</taxon>
        <taxon>Pirellulales</taxon>
        <taxon>Lacipirellulaceae</taxon>
        <taxon>Bythopirellula</taxon>
    </lineage>
</organism>
<evidence type="ECO:0000313" key="4">
    <source>
        <dbReference type="EMBL" id="TWU27593.1"/>
    </source>
</evidence>
<dbReference type="GO" id="GO:0016788">
    <property type="term" value="F:hydrolase activity, acting on ester bonds"/>
    <property type="evidence" value="ECO:0007669"/>
    <property type="project" value="UniProtKB-ARBA"/>
</dbReference>
<dbReference type="PANTHER" id="PTHR31988">
    <property type="entry name" value="ESTERASE, PUTATIVE (DUF303)-RELATED"/>
    <property type="match status" value="1"/>
</dbReference>
<name>A0A5C6CRP5_9BACT</name>
<accession>A0A5C6CRP5</accession>
<dbReference type="InterPro" id="IPR052940">
    <property type="entry name" value="Carb_Esterase_6"/>
</dbReference>
<dbReference type="PANTHER" id="PTHR31988:SF19">
    <property type="entry name" value="9-O-ACETYL-N-ACETYLNEURAMINIC ACID DEACETYLASE-RELATED"/>
    <property type="match status" value="1"/>
</dbReference>
<dbReference type="Proteomes" id="UP000318437">
    <property type="component" value="Unassembled WGS sequence"/>
</dbReference>
<dbReference type="EMBL" id="SJPS01000003">
    <property type="protein sequence ID" value="TWU27593.1"/>
    <property type="molecule type" value="Genomic_DNA"/>
</dbReference>
<sequence length="591" mass="63871">MIRLCLLRLYFSGITGCISTLLLVVELSAATVNVVILAGQSNASGRASVTELPSSPFDSNIEFFYETDITGSSTQVNSSREFVPLVPPGSTFGAEFGLGRTLYHKGIENLVIIKVTRGGTTLRYDWAKGNTNGKKLYSLLINTVSDAVGVLQNRGDKINVLGMAWHQGESDAGYESSHPGAYQHNLTKFISDVRTDLNLPNLPFLIGELFAPGREQLIAAQQATAASVPGVSLVHSTQMSVFDVTTHFDGKSLLWMGTRFANALASSLQHVEFEPPTFGVGLIEGQGGWASNGTLENLIVSTTTSGDYVAGQAVGHVDSGGTEQFGNLGLIPVYGRSMTADFFAGDATDHDQDGNPDYDNEGDRDSTVRLYGWTKDTNNDGLFSVSSDERSVGFGLDNDGEFKLRIATGSEIATGFNYDVDNWYRLSLTWTNPNEFGNRQVALFARDLTNHIDLNGGDAILSTELSATEFGSDPSTWIGTGVRATRGLIDNIHFAANASTADFNLDGEVDLADLQRWQEDYGNNGYSDADGDTDSDGADFLSWQRDLNRSFPSAPKTQIPEPDTGKLTMAVLLGYSSIIIMIRIRSPSRMI</sequence>
<feature type="domain" description="Sialate O-acetylesterase" evidence="3">
    <location>
        <begin position="32"/>
        <end position="265"/>
    </location>
</feature>
<dbReference type="InterPro" id="IPR005181">
    <property type="entry name" value="SASA"/>
</dbReference>
<proteinExistence type="predicted"/>
<evidence type="ECO:0000256" key="2">
    <source>
        <dbReference type="SAM" id="MobiDB-lite"/>
    </source>
</evidence>
<protein>
    <recommendedName>
        <fullName evidence="3">Sialate O-acetylesterase domain-containing protein</fullName>
    </recommendedName>
</protein>
<dbReference type="InterPro" id="IPR036514">
    <property type="entry name" value="SGNH_hydro_sf"/>
</dbReference>
<feature type="region of interest" description="Disordered" evidence="2">
    <location>
        <begin position="345"/>
        <end position="364"/>
    </location>
</feature>
<dbReference type="SUPFAM" id="SSF52266">
    <property type="entry name" value="SGNH hydrolase"/>
    <property type="match status" value="1"/>
</dbReference>
<comment type="caution">
    <text evidence="4">The sequence shown here is derived from an EMBL/GenBank/DDBJ whole genome shotgun (WGS) entry which is preliminary data.</text>
</comment>
<evidence type="ECO:0000259" key="3">
    <source>
        <dbReference type="Pfam" id="PF03629"/>
    </source>
</evidence>
<reference evidence="4 5" key="1">
    <citation type="submission" date="2019-02" db="EMBL/GenBank/DDBJ databases">
        <title>Deep-cultivation of Planctomycetes and their phenomic and genomic characterization uncovers novel biology.</title>
        <authorList>
            <person name="Wiegand S."/>
            <person name="Jogler M."/>
            <person name="Boedeker C."/>
            <person name="Pinto D."/>
            <person name="Vollmers J."/>
            <person name="Rivas-Marin E."/>
            <person name="Kohn T."/>
            <person name="Peeters S.H."/>
            <person name="Heuer A."/>
            <person name="Rast P."/>
            <person name="Oberbeckmann S."/>
            <person name="Bunk B."/>
            <person name="Jeske O."/>
            <person name="Meyerdierks A."/>
            <person name="Storesund J.E."/>
            <person name="Kallscheuer N."/>
            <person name="Luecker S."/>
            <person name="Lage O.M."/>
            <person name="Pohl T."/>
            <person name="Merkel B.J."/>
            <person name="Hornburger P."/>
            <person name="Mueller R.-W."/>
            <person name="Bruemmer F."/>
            <person name="Labrenz M."/>
            <person name="Spormann A.M."/>
            <person name="Op Den Camp H."/>
            <person name="Overmann J."/>
            <person name="Amann R."/>
            <person name="Jetten M.S.M."/>
            <person name="Mascher T."/>
            <person name="Medema M.H."/>
            <person name="Devos D.P."/>
            <person name="Kaster A.-K."/>
            <person name="Ovreas L."/>
            <person name="Rohde M."/>
            <person name="Galperin M.Y."/>
            <person name="Jogler C."/>
        </authorList>
    </citation>
    <scope>NUCLEOTIDE SEQUENCE [LARGE SCALE GENOMIC DNA]</scope>
    <source>
        <strain evidence="4 5">Pla144</strain>
    </source>
</reference>
<dbReference type="Gene3D" id="3.40.50.1110">
    <property type="entry name" value="SGNH hydrolase"/>
    <property type="match status" value="1"/>
</dbReference>
<evidence type="ECO:0000313" key="5">
    <source>
        <dbReference type="Proteomes" id="UP000318437"/>
    </source>
</evidence>
<keyword evidence="5" id="KW-1185">Reference proteome</keyword>
<keyword evidence="1" id="KW-0378">Hydrolase</keyword>